<feature type="transmembrane region" description="Helical" evidence="5">
    <location>
        <begin position="163"/>
        <end position="182"/>
    </location>
</feature>
<dbReference type="Gene3D" id="1.20.1250.20">
    <property type="entry name" value="MFS general substrate transporter like domains"/>
    <property type="match status" value="2"/>
</dbReference>
<dbReference type="SUPFAM" id="SSF103473">
    <property type="entry name" value="MFS general substrate transporter"/>
    <property type="match status" value="1"/>
</dbReference>
<feature type="domain" description="Major facilitator superfamily (MFS) profile" evidence="6">
    <location>
        <begin position="204"/>
        <end position="379"/>
    </location>
</feature>
<keyword evidence="8" id="KW-1185">Reference proteome</keyword>
<comment type="caution">
    <text evidence="7">The sequence shown here is derived from an EMBL/GenBank/DDBJ whole genome shotgun (WGS) entry which is preliminary data.</text>
</comment>
<dbReference type="EMBL" id="JAWRCN010000002">
    <property type="protein sequence ID" value="MDW6019262.1"/>
    <property type="molecule type" value="Genomic_DNA"/>
</dbReference>
<dbReference type="InterPro" id="IPR020846">
    <property type="entry name" value="MFS_dom"/>
</dbReference>
<feature type="transmembrane region" description="Helical" evidence="5">
    <location>
        <begin position="295"/>
        <end position="314"/>
    </location>
</feature>
<evidence type="ECO:0000256" key="4">
    <source>
        <dbReference type="ARBA" id="ARBA00023136"/>
    </source>
</evidence>
<dbReference type="InterPro" id="IPR051788">
    <property type="entry name" value="MFS_Transporter"/>
</dbReference>
<evidence type="ECO:0000313" key="8">
    <source>
        <dbReference type="Proteomes" id="UP001272325"/>
    </source>
</evidence>
<feature type="transmembrane region" description="Helical" evidence="5">
    <location>
        <begin position="353"/>
        <end position="375"/>
    </location>
</feature>
<feature type="transmembrane region" description="Helical" evidence="5">
    <location>
        <begin position="102"/>
        <end position="127"/>
    </location>
</feature>
<accession>A0ABU4IN72</accession>
<gene>
    <name evidence="7" type="ORF">SBW85_16315</name>
</gene>
<name>A0ABU4IN72_9VIBR</name>
<feature type="transmembrane region" description="Helical" evidence="5">
    <location>
        <begin position="240"/>
        <end position="259"/>
    </location>
</feature>
<dbReference type="CDD" id="cd17393">
    <property type="entry name" value="MFS_MosC_like"/>
    <property type="match status" value="1"/>
</dbReference>
<organism evidence="7 8">
    <name type="scientific">Vibrio plantisponsor</name>
    <dbReference type="NCBI Taxonomy" id="664643"/>
    <lineage>
        <taxon>Bacteria</taxon>
        <taxon>Pseudomonadati</taxon>
        <taxon>Pseudomonadota</taxon>
        <taxon>Gammaproteobacteria</taxon>
        <taxon>Vibrionales</taxon>
        <taxon>Vibrionaceae</taxon>
        <taxon>Vibrio</taxon>
    </lineage>
</organism>
<dbReference type="Pfam" id="PF07690">
    <property type="entry name" value="MFS_1"/>
    <property type="match status" value="1"/>
</dbReference>
<feature type="transmembrane region" description="Helical" evidence="5">
    <location>
        <begin position="203"/>
        <end position="228"/>
    </location>
</feature>
<dbReference type="InterPro" id="IPR011701">
    <property type="entry name" value="MFS"/>
</dbReference>
<feature type="transmembrane region" description="Helical" evidence="5">
    <location>
        <begin position="271"/>
        <end position="289"/>
    </location>
</feature>
<dbReference type="PROSITE" id="PS50850">
    <property type="entry name" value="MFS"/>
    <property type="match status" value="1"/>
</dbReference>
<protein>
    <submittedName>
        <fullName evidence="7">MFS transporter</fullName>
    </submittedName>
</protein>
<feature type="transmembrane region" description="Helical" evidence="5">
    <location>
        <begin position="20"/>
        <end position="37"/>
    </location>
</feature>
<feature type="transmembrane region" description="Helical" evidence="5">
    <location>
        <begin position="139"/>
        <end position="157"/>
    </location>
</feature>
<evidence type="ECO:0000256" key="1">
    <source>
        <dbReference type="ARBA" id="ARBA00004141"/>
    </source>
</evidence>
<dbReference type="InterPro" id="IPR036259">
    <property type="entry name" value="MFS_trans_sf"/>
</dbReference>
<feature type="transmembrane region" description="Helical" evidence="5">
    <location>
        <begin position="49"/>
        <end position="71"/>
    </location>
</feature>
<evidence type="ECO:0000256" key="3">
    <source>
        <dbReference type="ARBA" id="ARBA00022989"/>
    </source>
</evidence>
<feature type="transmembrane region" description="Helical" evidence="5">
    <location>
        <begin position="78"/>
        <end position="96"/>
    </location>
</feature>
<dbReference type="PANTHER" id="PTHR23514">
    <property type="entry name" value="BYPASS OF STOP CODON PROTEIN 6"/>
    <property type="match status" value="1"/>
</dbReference>
<comment type="subcellular location">
    <subcellularLocation>
        <location evidence="1">Membrane</location>
        <topology evidence="1">Multi-pass membrane protein</topology>
    </subcellularLocation>
</comment>
<keyword evidence="2 5" id="KW-0812">Transmembrane</keyword>
<keyword evidence="4 5" id="KW-0472">Membrane</keyword>
<dbReference type="RefSeq" id="WP_171138967.1">
    <property type="nucleotide sequence ID" value="NZ_AP024894.1"/>
</dbReference>
<reference evidence="7 8" key="1">
    <citation type="submission" date="2023-11" db="EMBL/GenBank/DDBJ databases">
        <title>Plant-associative lifestyle of Vibrio porteresiae and its evolutionary dynamics.</title>
        <authorList>
            <person name="Rameshkumar N."/>
            <person name="Kirti K."/>
        </authorList>
    </citation>
    <scope>NUCLEOTIDE SEQUENCE [LARGE SCALE GENOMIC DNA]</scope>
    <source>
        <strain evidence="7 8">MSSRF60</strain>
    </source>
</reference>
<dbReference type="Proteomes" id="UP001272325">
    <property type="component" value="Unassembled WGS sequence"/>
</dbReference>
<dbReference type="PANTHER" id="PTHR23514:SF13">
    <property type="entry name" value="INNER MEMBRANE PROTEIN YBJJ"/>
    <property type="match status" value="1"/>
</dbReference>
<proteinExistence type="predicted"/>
<evidence type="ECO:0000313" key="7">
    <source>
        <dbReference type="EMBL" id="MDW6019262.1"/>
    </source>
</evidence>
<sequence length="379" mass="40367">MSSAILMFKQNEQIATREVFFCTGFITSSWAALIPYIKFNISISDSTLGFLLLSLGIGALVGMPTSGFCCNKYGCKRVLLTSVTGYSLLFPLLTHVQTPITLFVLLLMFGLLLGITDCAVSIQAVAVEKDTGKPLMSGFHGFYSLGGMAGATTLTLLLSSGMLPSYACSVISFCTLFLLSHSRTALRSDITRKHSPYFAFPKGAVILIGLICCIFFLAEGAVINWSGVFLSEYRSVSPKSAGMSVVCFSIFMTIGRLFGDRVVSKLGSRQLVILGTVVALSGFTISLSVNQWQSALIGFALIGIGCSNIVPIMFSSIGKQNTMPDGVAVTAVTTLAYTGVLAGPALIGFFGELYGLVTAFTVVMGLMLIAVLLSFKIRM</sequence>
<evidence type="ECO:0000256" key="5">
    <source>
        <dbReference type="SAM" id="Phobius"/>
    </source>
</evidence>
<feature type="transmembrane region" description="Helical" evidence="5">
    <location>
        <begin position="326"/>
        <end position="347"/>
    </location>
</feature>
<evidence type="ECO:0000256" key="2">
    <source>
        <dbReference type="ARBA" id="ARBA00022692"/>
    </source>
</evidence>
<evidence type="ECO:0000259" key="6">
    <source>
        <dbReference type="PROSITE" id="PS50850"/>
    </source>
</evidence>
<keyword evidence="3 5" id="KW-1133">Transmembrane helix</keyword>